<dbReference type="RefSeq" id="WP_147745184.1">
    <property type="nucleotide sequence ID" value="NZ_VRUR01000003.1"/>
</dbReference>
<dbReference type="InterPro" id="IPR001602">
    <property type="entry name" value="UPF0047_YjbQ-like"/>
</dbReference>
<protein>
    <submittedName>
        <fullName evidence="2">YjbQ family protein</fullName>
    </submittedName>
</protein>
<evidence type="ECO:0000313" key="3">
    <source>
        <dbReference type="Proteomes" id="UP000321456"/>
    </source>
</evidence>
<reference evidence="2 3" key="1">
    <citation type="submission" date="2019-08" db="EMBL/GenBank/DDBJ databases">
        <title>Professor.</title>
        <authorList>
            <person name="Park J.S."/>
        </authorList>
    </citation>
    <scope>NUCLEOTIDE SEQUENCE [LARGE SCALE GENOMIC DNA]</scope>
    <source>
        <strain evidence="2 3">176CP5-101</strain>
    </source>
</reference>
<dbReference type="Proteomes" id="UP000321456">
    <property type="component" value="Unassembled WGS sequence"/>
</dbReference>
<gene>
    <name evidence="2" type="ORF">FVB32_17605</name>
</gene>
<dbReference type="PROSITE" id="PS01314">
    <property type="entry name" value="UPF0047"/>
    <property type="match status" value="1"/>
</dbReference>
<evidence type="ECO:0000256" key="1">
    <source>
        <dbReference type="ARBA" id="ARBA00005534"/>
    </source>
</evidence>
<name>A0A5C8UZ64_9FLAO</name>
<dbReference type="NCBIfam" id="TIGR00149">
    <property type="entry name" value="TIGR00149_YjbQ"/>
    <property type="match status" value="1"/>
</dbReference>
<dbReference type="InterPro" id="IPR035917">
    <property type="entry name" value="YjbQ-like_sf"/>
</dbReference>
<keyword evidence="3" id="KW-1185">Reference proteome</keyword>
<dbReference type="EMBL" id="VRUR01000003">
    <property type="protein sequence ID" value="TXN34341.1"/>
    <property type="molecule type" value="Genomic_DNA"/>
</dbReference>
<dbReference type="PANTHER" id="PTHR30615:SF8">
    <property type="entry name" value="UPF0047 PROTEIN C4A8.02C"/>
    <property type="match status" value="1"/>
</dbReference>
<sequence length="140" mass="15719">MKCYQSEIKLKPHKRGFHLITDIIIDSFPEIGKIQSGILQVFIKHTSAGLTINENADPTVRVDFESHFNKMVPENAPYYIHTYEGPDDMLAHIKASLLGSSVQVPITNGRLNLGTWQGIYLCEHRNHASSRKLVLTAFGS</sequence>
<dbReference type="Gene3D" id="2.60.120.460">
    <property type="entry name" value="YjbQ-like"/>
    <property type="match status" value="1"/>
</dbReference>
<dbReference type="PIRSF" id="PIRSF004681">
    <property type="entry name" value="UCP004681"/>
    <property type="match status" value="1"/>
</dbReference>
<evidence type="ECO:0000313" key="2">
    <source>
        <dbReference type="EMBL" id="TXN34341.1"/>
    </source>
</evidence>
<proteinExistence type="inferred from homology"/>
<accession>A0A5C8UZ64</accession>
<organism evidence="2 3">
    <name type="scientific">Flagellimonas hymeniacidonis</name>
    <dbReference type="NCBI Taxonomy" id="2603628"/>
    <lineage>
        <taxon>Bacteria</taxon>
        <taxon>Pseudomonadati</taxon>
        <taxon>Bacteroidota</taxon>
        <taxon>Flavobacteriia</taxon>
        <taxon>Flavobacteriales</taxon>
        <taxon>Flavobacteriaceae</taxon>
        <taxon>Flagellimonas</taxon>
    </lineage>
</organism>
<dbReference type="SUPFAM" id="SSF111038">
    <property type="entry name" value="YjbQ-like"/>
    <property type="match status" value="1"/>
</dbReference>
<comment type="similarity">
    <text evidence="1">Belongs to the UPF0047 family.</text>
</comment>
<comment type="caution">
    <text evidence="2">The sequence shown here is derived from an EMBL/GenBank/DDBJ whole genome shotgun (WGS) entry which is preliminary data.</text>
</comment>
<dbReference type="PANTHER" id="PTHR30615">
    <property type="entry name" value="UNCHARACTERIZED PROTEIN YJBQ-RELATED"/>
    <property type="match status" value="1"/>
</dbReference>
<dbReference type="AlphaFoldDB" id="A0A5C8UZ64"/>
<dbReference type="Pfam" id="PF01894">
    <property type="entry name" value="YjbQ"/>
    <property type="match status" value="1"/>
</dbReference>